<evidence type="ECO:0000256" key="6">
    <source>
        <dbReference type="ARBA" id="ARBA00022679"/>
    </source>
</evidence>
<evidence type="ECO:0000256" key="2">
    <source>
        <dbReference type="ARBA" id="ARBA00004651"/>
    </source>
</evidence>
<dbReference type="Pfam" id="PF07730">
    <property type="entry name" value="HisKA_3"/>
    <property type="match status" value="1"/>
</dbReference>
<dbReference type="Gene3D" id="3.30.565.10">
    <property type="entry name" value="Histidine kinase-like ATPase, C-terminal domain"/>
    <property type="match status" value="1"/>
</dbReference>
<evidence type="ECO:0000256" key="15">
    <source>
        <dbReference type="SAM" id="Phobius"/>
    </source>
</evidence>
<keyword evidence="14" id="KW-0175">Coiled coil</keyword>
<evidence type="ECO:0000256" key="5">
    <source>
        <dbReference type="ARBA" id="ARBA00022553"/>
    </source>
</evidence>
<dbReference type="InterPro" id="IPR003594">
    <property type="entry name" value="HATPase_dom"/>
</dbReference>
<dbReference type="OrthoDB" id="9760839at2"/>
<dbReference type="GO" id="GO:0005524">
    <property type="term" value="F:ATP binding"/>
    <property type="evidence" value="ECO:0007669"/>
    <property type="project" value="UniProtKB-KW"/>
</dbReference>
<dbReference type="Pfam" id="PF17203">
    <property type="entry name" value="sCache_3_2"/>
    <property type="match status" value="1"/>
</dbReference>
<keyword evidence="5" id="KW-0597">Phosphoprotein</keyword>
<keyword evidence="10" id="KW-0067">ATP-binding</keyword>
<evidence type="ECO:0000256" key="3">
    <source>
        <dbReference type="ARBA" id="ARBA00012438"/>
    </source>
</evidence>
<dbReference type="PROSITE" id="PS50885">
    <property type="entry name" value="HAMP"/>
    <property type="match status" value="1"/>
</dbReference>
<evidence type="ECO:0000259" key="16">
    <source>
        <dbReference type="PROSITE" id="PS50885"/>
    </source>
</evidence>
<keyword evidence="19" id="KW-1185">Reference proteome</keyword>
<feature type="transmembrane region" description="Helical" evidence="15">
    <location>
        <begin position="21"/>
        <end position="40"/>
    </location>
</feature>
<feature type="coiled-coil region" evidence="14">
    <location>
        <begin position="401"/>
        <end position="428"/>
    </location>
</feature>
<accession>A0A1S2M4V3</accession>
<feature type="transmembrane region" description="Helical" evidence="15">
    <location>
        <begin position="178"/>
        <end position="200"/>
    </location>
</feature>
<evidence type="ECO:0000256" key="7">
    <source>
        <dbReference type="ARBA" id="ARBA00022692"/>
    </source>
</evidence>
<evidence type="ECO:0000256" key="4">
    <source>
        <dbReference type="ARBA" id="ARBA00022475"/>
    </source>
</evidence>
<dbReference type="PANTHER" id="PTHR24421:SF10">
    <property type="entry name" value="NITRATE_NITRITE SENSOR PROTEIN NARQ"/>
    <property type="match status" value="1"/>
</dbReference>
<dbReference type="GO" id="GO:0005886">
    <property type="term" value="C:plasma membrane"/>
    <property type="evidence" value="ECO:0007669"/>
    <property type="project" value="UniProtKB-SubCell"/>
</dbReference>
<dbReference type="Proteomes" id="UP000180057">
    <property type="component" value="Unassembled WGS sequence"/>
</dbReference>
<dbReference type="InterPro" id="IPR003660">
    <property type="entry name" value="HAMP_dom"/>
</dbReference>
<comment type="subcellular location">
    <subcellularLocation>
        <location evidence="2">Cell membrane</location>
        <topology evidence="2">Multi-pass membrane protein</topology>
    </subcellularLocation>
</comment>
<gene>
    <name evidence="18" type="ORF">BKP45_11955</name>
    <name evidence="17" type="ORF">BKP45_17670</name>
</gene>
<keyword evidence="8" id="KW-0547">Nucleotide-binding</keyword>
<dbReference type="EMBL" id="MLQS01000030">
    <property type="protein sequence ID" value="OIJ18290.1"/>
    <property type="molecule type" value="Genomic_DNA"/>
</dbReference>
<dbReference type="Gene3D" id="1.20.5.1930">
    <property type="match status" value="1"/>
</dbReference>
<dbReference type="InterPro" id="IPR033463">
    <property type="entry name" value="sCache_3"/>
</dbReference>
<evidence type="ECO:0000256" key="12">
    <source>
        <dbReference type="ARBA" id="ARBA00023012"/>
    </source>
</evidence>
<evidence type="ECO:0000256" key="10">
    <source>
        <dbReference type="ARBA" id="ARBA00022840"/>
    </source>
</evidence>
<keyword evidence="9" id="KW-0418">Kinase</keyword>
<proteinExistence type="predicted"/>
<dbReference type="EC" id="2.7.13.3" evidence="3"/>
<evidence type="ECO:0000313" key="19">
    <source>
        <dbReference type="Proteomes" id="UP000180057"/>
    </source>
</evidence>
<evidence type="ECO:0000256" key="1">
    <source>
        <dbReference type="ARBA" id="ARBA00000085"/>
    </source>
</evidence>
<comment type="caution">
    <text evidence="18">The sequence shown here is derived from an EMBL/GenBank/DDBJ whole genome shotgun (WGS) entry which is preliminary data.</text>
</comment>
<dbReference type="InterPro" id="IPR050482">
    <property type="entry name" value="Sensor_HK_TwoCompSys"/>
</dbReference>
<dbReference type="GO" id="GO:0000155">
    <property type="term" value="F:phosphorelay sensor kinase activity"/>
    <property type="evidence" value="ECO:0007669"/>
    <property type="project" value="InterPro"/>
</dbReference>
<keyword evidence="12" id="KW-0902">Two-component regulatory system</keyword>
<name>A0A1S2M4V3_9BACI</name>
<evidence type="ECO:0000256" key="8">
    <source>
        <dbReference type="ARBA" id="ARBA00022741"/>
    </source>
</evidence>
<evidence type="ECO:0000256" key="13">
    <source>
        <dbReference type="ARBA" id="ARBA00023136"/>
    </source>
</evidence>
<protein>
    <recommendedName>
        <fullName evidence="3">histidine kinase</fullName>
        <ecNumber evidence="3">2.7.13.3</ecNumber>
    </recommendedName>
</protein>
<comment type="catalytic activity">
    <reaction evidence="1">
        <text>ATP + protein L-histidine = ADP + protein N-phospho-L-histidine.</text>
        <dbReference type="EC" id="2.7.13.3"/>
    </reaction>
</comment>
<dbReference type="SMART" id="SM00304">
    <property type="entry name" value="HAMP"/>
    <property type="match status" value="1"/>
</dbReference>
<dbReference type="CDD" id="cd16917">
    <property type="entry name" value="HATPase_UhpB-NarQ-NarX-like"/>
    <property type="match status" value="1"/>
</dbReference>
<dbReference type="AlphaFoldDB" id="A0A1S2M4V3"/>
<organism evidence="18 19">
    <name type="scientific">Anaerobacillus alkalidiazotrophicus</name>
    <dbReference type="NCBI Taxonomy" id="472963"/>
    <lineage>
        <taxon>Bacteria</taxon>
        <taxon>Bacillati</taxon>
        <taxon>Bacillota</taxon>
        <taxon>Bacilli</taxon>
        <taxon>Bacillales</taxon>
        <taxon>Bacillaceae</taxon>
        <taxon>Anaerobacillus</taxon>
    </lineage>
</organism>
<dbReference type="SUPFAM" id="SSF158472">
    <property type="entry name" value="HAMP domain-like"/>
    <property type="match status" value="1"/>
</dbReference>
<evidence type="ECO:0000256" key="14">
    <source>
        <dbReference type="SAM" id="Coils"/>
    </source>
</evidence>
<dbReference type="InterPro" id="IPR011712">
    <property type="entry name" value="Sig_transdc_His_kin_sub3_dim/P"/>
</dbReference>
<evidence type="ECO:0000256" key="11">
    <source>
        <dbReference type="ARBA" id="ARBA00022989"/>
    </source>
</evidence>
<dbReference type="GO" id="GO:0046983">
    <property type="term" value="F:protein dimerization activity"/>
    <property type="evidence" value="ECO:0007669"/>
    <property type="project" value="InterPro"/>
</dbReference>
<dbReference type="PANTHER" id="PTHR24421">
    <property type="entry name" value="NITRATE/NITRITE SENSOR PROTEIN NARX-RELATED"/>
    <property type="match status" value="1"/>
</dbReference>
<keyword evidence="13 15" id="KW-0472">Membrane</keyword>
<keyword evidence="11 15" id="KW-1133">Transmembrane helix</keyword>
<sequence>MKKTVQFIITSLKNKSVKTKILGITIGLVLLMGLTSTIILREILVVKLSEDLDRRAISIASDVSSRSIDHIILRDIYSFHTLLQDTLSNNPDIEYIFIVDQNFEMIIHTFGSNFEVSDELLNVNMIDTNGDSTNTQLVVFESETGKIHDVIAPIFSGDAGFVRVGLNEKQIYNTIDEITFMLVMTTIIIGGLGFVIAFILTKYMYRDLTQLMHTTQQVGKGNLDCKVDIECKDEIGMLAKEINTMIERLNDKKEENNRFTKVLKMRNNELSLLHQLAVGSTDIAHFEKLLESTAERLIEELGLNSCFIDILLGGESLSTYKGSKWCTNCTSFEGKVVLDSKHFFIPFKTKGKKIGQILCCFENDPDDTTVKFLTSFARQLTVIAENAELWKEIKYKEELRLKLLDRVITAQEEERKRIARELHDETSQSITSIIVGLTLLEEYDIPPSMQQEIIDLKEVSQRTLDEVHYLSWSLRPSVLDDLGLMPAIKKYVIEYMKKFTIDVDIQVIGFKHVRLSSIYEVTIYRVIQEALTNAARHANADNISIILKHINGVVSVIIEDDGEGFDVNKTLNGKLTKNHLGLKGMQERIESIGGKLVIESNTGIGTTIYMKDIMIGDETGGEAENNAS</sequence>
<dbReference type="EMBL" id="MLQS01000017">
    <property type="protein sequence ID" value="OIJ19769.1"/>
    <property type="molecule type" value="Genomic_DNA"/>
</dbReference>
<dbReference type="Pfam" id="PF02518">
    <property type="entry name" value="HATPase_c"/>
    <property type="match status" value="1"/>
</dbReference>
<keyword evidence="7 15" id="KW-0812">Transmembrane</keyword>
<dbReference type="InterPro" id="IPR036890">
    <property type="entry name" value="HATPase_C_sf"/>
</dbReference>
<reference evidence="18 19" key="1">
    <citation type="submission" date="2016-10" db="EMBL/GenBank/DDBJ databases">
        <title>Draft genome sequences of four alkaliphilic bacteria belonging to the Anaerobacillus genus.</title>
        <authorList>
            <person name="Bassil N.M."/>
            <person name="Lloyd J.R."/>
        </authorList>
    </citation>
    <scope>NUCLEOTIDE SEQUENCE [LARGE SCALE GENOMIC DNA]</scope>
    <source>
        <strain evidence="18 19">DSM 22531</strain>
    </source>
</reference>
<keyword evidence="4" id="KW-1003">Cell membrane</keyword>
<dbReference type="Gene3D" id="6.10.340.10">
    <property type="match status" value="1"/>
</dbReference>
<evidence type="ECO:0000313" key="17">
    <source>
        <dbReference type="EMBL" id="OIJ18290.1"/>
    </source>
</evidence>
<dbReference type="Pfam" id="PF00672">
    <property type="entry name" value="HAMP"/>
    <property type="match status" value="1"/>
</dbReference>
<keyword evidence="6" id="KW-0808">Transferase</keyword>
<dbReference type="SUPFAM" id="SSF55874">
    <property type="entry name" value="ATPase domain of HSP90 chaperone/DNA topoisomerase II/histidine kinase"/>
    <property type="match status" value="1"/>
</dbReference>
<dbReference type="RefSeq" id="WP_071389903.1">
    <property type="nucleotide sequence ID" value="NZ_MLQS01000017.1"/>
</dbReference>
<feature type="domain" description="HAMP" evidence="16">
    <location>
        <begin position="202"/>
        <end position="254"/>
    </location>
</feature>
<evidence type="ECO:0000256" key="9">
    <source>
        <dbReference type="ARBA" id="ARBA00022777"/>
    </source>
</evidence>
<dbReference type="STRING" id="472963.BKP45_11955"/>
<evidence type="ECO:0000313" key="18">
    <source>
        <dbReference type="EMBL" id="OIJ19769.1"/>
    </source>
</evidence>
<dbReference type="SMART" id="SM00387">
    <property type="entry name" value="HATPase_c"/>
    <property type="match status" value="1"/>
</dbReference>
<dbReference type="CDD" id="cd06225">
    <property type="entry name" value="HAMP"/>
    <property type="match status" value="1"/>
</dbReference>